<comment type="caution">
    <text evidence="1">The sequence shown here is derived from an EMBL/GenBank/DDBJ whole genome shotgun (WGS) entry which is preliminary data.</text>
</comment>
<protein>
    <submittedName>
        <fullName evidence="1">Uncharacterized protein</fullName>
    </submittedName>
</protein>
<evidence type="ECO:0000313" key="1">
    <source>
        <dbReference type="EMBL" id="GGF28106.1"/>
    </source>
</evidence>
<name>A0ABQ1UVF9_9BACT</name>
<keyword evidence="2" id="KW-1185">Reference proteome</keyword>
<reference evidence="2" key="1">
    <citation type="journal article" date="2019" name="Int. J. Syst. Evol. Microbiol.">
        <title>The Global Catalogue of Microorganisms (GCM) 10K type strain sequencing project: providing services to taxonomists for standard genome sequencing and annotation.</title>
        <authorList>
            <consortium name="The Broad Institute Genomics Platform"/>
            <consortium name="The Broad Institute Genome Sequencing Center for Infectious Disease"/>
            <person name="Wu L."/>
            <person name="Ma J."/>
        </authorList>
    </citation>
    <scope>NUCLEOTIDE SEQUENCE [LARGE SCALE GENOMIC DNA]</scope>
    <source>
        <strain evidence="2">CGMCC 1.15197</strain>
    </source>
</reference>
<proteinExistence type="predicted"/>
<organism evidence="1 2">
    <name type="scientific">Hymenobacter cavernae</name>
    <dbReference type="NCBI Taxonomy" id="2044852"/>
    <lineage>
        <taxon>Bacteria</taxon>
        <taxon>Pseudomonadati</taxon>
        <taxon>Bacteroidota</taxon>
        <taxon>Cytophagia</taxon>
        <taxon>Cytophagales</taxon>
        <taxon>Hymenobacteraceae</taxon>
        <taxon>Hymenobacter</taxon>
    </lineage>
</organism>
<evidence type="ECO:0000313" key="2">
    <source>
        <dbReference type="Proteomes" id="UP000632273"/>
    </source>
</evidence>
<gene>
    <name evidence="1" type="ORF">GCM10011383_44830</name>
</gene>
<dbReference type="Proteomes" id="UP000632273">
    <property type="component" value="Unassembled WGS sequence"/>
</dbReference>
<sequence>MLGGGERARPAVDEAARAQGALVGQAQQRPGVEAQLVAFGGVQGLRAAAPCLACKERYDDQQMIRWDPVKMRLGKTPRQPGTLYPETPV</sequence>
<dbReference type="EMBL" id="BMHT01000014">
    <property type="protein sequence ID" value="GGF28106.1"/>
    <property type="molecule type" value="Genomic_DNA"/>
</dbReference>
<accession>A0ABQ1UVF9</accession>